<dbReference type="EMBL" id="JAKLTR010000010">
    <property type="protein sequence ID" value="MCG2615854.1"/>
    <property type="molecule type" value="Genomic_DNA"/>
</dbReference>
<dbReference type="SUPFAM" id="SSF51126">
    <property type="entry name" value="Pectin lyase-like"/>
    <property type="match status" value="1"/>
</dbReference>
<name>A0ABS9KU30_9BACT</name>
<organism evidence="2 3">
    <name type="scientific">Terrimonas ginsenosidimutans</name>
    <dbReference type="NCBI Taxonomy" id="2908004"/>
    <lineage>
        <taxon>Bacteria</taxon>
        <taxon>Pseudomonadati</taxon>
        <taxon>Bacteroidota</taxon>
        <taxon>Chitinophagia</taxon>
        <taxon>Chitinophagales</taxon>
        <taxon>Chitinophagaceae</taxon>
        <taxon>Terrimonas</taxon>
    </lineage>
</organism>
<reference evidence="2" key="1">
    <citation type="submission" date="2022-01" db="EMBL/GenBank/DDBJ databases">
        <authorList>
            <person name="Jo J.-H."/>
            <person name="Im W.-T."/>
        </authorList>
    </citation>
    <scope>NUCLEOTIDE SEQUENCE</scope>
    <source>
        <strain evidence="2">NA20</strain>
    </source>
</reference>
<keyword evidence="3" id="KW-1185">Reference proteome</keyword>
<keyword evidence="1" id="KW-0732">Signal</keyword>
<accession>A0ABS9KU30</accession>
<evidence type="ECO:0000256" key="1">
    <source>
        <dbReference type="SAM" id="SignalP"/>
    </source>
</evidence>
<evidence type="ECO:0008006" key="4">
    <source>
        <dbReference type="Google" id="ProtNLM"/>
    </source>
</evidence>
<dbReference type="Proteomes" id="UP001165367">
    <property type="component" value="Unassembled WGS sequence"/>
</dbReference>
<dbReference type="InterPro" id="IPR011050">
    <property type="entry name" value="Pectin_lyase_fold/virulence"/>
</dbReference>
<protein>
    <recommendedName>
        <fullName evidence="4">Right handed beta helix domain-containing protein</fullName>
    </recommendedName>
</protein>
<comment type="caution">
    <text evidence="2">The sequence shown here is derived from an EMBL/GenBank/DDBJ whole genome shotgun (WGS) entry which is preliminary data.</text>
</comment>
<feature type="chain" id="PRO_5046819781" description="Right handed beta helix domain-containing protein" evidence="1">
    <location>
        <begin position="24"/>
        <end position="333"/>
    </location>
</feature>
<gene>
    <name evidence="2" type="ORF">LZZ85_16280</name>
</gene>
<evidence type="ECO:0000313" key="3">
    <source>
        <dbReference type="Proteomes" id="UP001165367"/>
    </source>
</evidence>
<sequence length="333" mass="34961">MKKNLHKLLLTVTAIAALSSAEAKIWKVSNNTGANADFTQIQSAGASAAVQPGDTLYVEGSATAYSGADIKKRLVIIGPGYFLSGNNSNPGLQYNGYPATVTIYIDSTASGSFVTGMSGNLYLYYHTDDVTFTRNDATISGYSSRAGSKVSNIKITRNFGGVSFGNTVFENLECTNNIFSQYCDLSSTENINGLFRNNVILNTNASISGAYVSNNIFSIWGLSFNNCTVKYNINTGNQLPAGNNNRNNIPLATIFVTGGSTDGAYKLSATSPALAAGEPINGVTPDAGAYGTADPYRLSGIPAIPSIYQLTVPASVPSSATTMTVTISTRSNN</sequence>
<dbReference type="RefSeq" id="WP_237874153.1">
    <property type="nucleotide sequence ID" value="NZ_JAKLTR010000010.1"/>
</dbReference>
<proteinExistence type="predicted"/>
<evidence type="ECO:0000313" key="2">
    <source>
        <dbReference type="EMBL" id="MCG2615854.1"/>
    </source>
</evidence>
<feature type="signal peptide" evidence="1">
    <location>
        <begin position="1"/>
        <end position="23"/>
    </location>
</feature>